<name>A0A510UQY9_ALIFS</name>
<gene>
    <name evidence="2" type="ORF">AFI02nite_38870</name>
</gene>
<comment type="caution">
    <text evidence="2">The sequence shown here is derived from an EMBL/GenBank/DDBJ whole genome shotgun (WGS) entry which is preliminary data.</text>
</comment>
<evidence type="ECO:0000313" key="3">
    <source>
        <dbReference type="Proteomes" id="UP000321787"/>
    </source>
</evidence>
<evidence type="ECO:0000259" key="1">
    <source>
        <dbReference type="Pfam" id="PF13751"/>
    </source>
</evidence>
<sequence length="82" mass="9848">MFFRNDIESEFNYIEMIKSKIDSLKGRRQYSKRLGTIELVFGNITINKGMDRFTLRGKTKVNAQWQTYCLIHNIKKLRNHLH</sequence>
<organism evidence="2 3">
    <name type="scientific">Aliivibrio fischeri</name>
    <name type="common">Vibrio fischeri</name>
    <dbReference type="NCBI Taxonomy" id="668"/>
    <lineage>
        <taxon>Bacteria</taxon>
        <taxon>Pseudomonadati</taxon>
        <taxon>Pseudomonadota</taxon>
        <taxon>Gammaproteobacteria</taxon>
        <taxon>Vibrionales</taxon>
        <taxon>Vibrionaceae</taxon>
        <taxon>Aliivibrio</taxon>
    </lineage>
</organism>
<proteinExistence type="predicted"/>
<dbReference type="EMBL" id="BJTZ01000043">
    <property type="protein sequence ID" value="GEK15851.1"/>
    <property type="molecule type" value="Genomic_DNA"/>
</dbReference>
<protein>
    <recommendedName>
        <fullName evidence="1">Transposase DDE domain-containing protein</fullName>
    </recommendedName>
</protein>
<dbReference type="Pfam" id="PF13751">
    <property type="entry name" value="DDE_Tnp_1_6"/>
    <property type="match status" value="1"/>
</dbReference>
<evidence type="ECO:0000313" key="2">
    <source>
        <dbReference type="EMBL" id="GEK15851.1"/>
    </source>
</evidence>
<dbReference type="InterPro" id="IPR025668">
    <property type="entry name" value="Tnp_DDE_dom"/>
</dbReference>
<reference evidence="2 3" key="1">
    <citation type="submission" date="2019-07" db="EMBL/GenBank/DDBJ databases">
        <title>Whole genome shotgun sequence of Aliivibrio fischeri NBRC 101058.</title>
        <authorList>
            <person name="Hosoyama A."/>
            <person name="Uohara A."/>
            <person name="Ohji S."/>
            <person name="Ichikawa N."/>
        </authorList>
    </citation>
    <scope>NUCLEOTIDE SEQUENCE [LARGE SCALE GENOMIC DNA]</scope>
    <source>
        <strain evidence="2 3">NBRC 101058</strain>
    </source>
</reference>
<dbReference type="Proteomes" id="UP000321787">
    <property type="component" value="Unassembled WGS sequence"/>
</dbReference>
<feature type="domain" description="Transposase DDE" evidence="1">
    <location>
        <begin position="15"/>
        <end position="77"/>
    </location>
</feature>
<accession>A0A510UQY9</accession>
<dbReference type="AlphaFoldDB" id="A0A510UQY9"/>